<feature type="non-terminal residue" evidence="1">
    <location>
        <position position="196"/>
    </location>
</feature>
<name>A0A382YSV5_9ZZZZ</name>
<gene>
    <name evidence="1" type="ORF">METZ01_LOCUS439201</name>
</gene>
<dbReference type="AlphaFoldDB" id="A0A382YSV5"/>
<dbReference type="EMBL" id="UINC01178280">
    <property type="protein sequence ID" value="SVD86347.1"/>
    <property type="molecule type" value="Genomic_DNA"/>
</dbReference>
<evidence type="ECO:0000313" key="1">
    <source>
        <dbReference type="EMBL" id="SVD86347.1"/>
    </source>
</evidence>
<proteinExistence type="predicted"/>
<protein>
    <recommendedName>
        <fullName evidence="2">JAB domain-containing protein</fullName>
    </recommendedName>
</protein>
<evidence type="ECO:0008006" key="2">
    <source>
        <dbReference type="Google" id="ProtNLM"/>
    </source>
</evidence>
<sequence>MNNKPYYPSGPIDYQSDFYDTDTYGGIYTTDAYGTRSNPYWSVINQRKEEETYEIEDFDSSSTVEETSFLDQTHPHAPSVLYTPDAYQTIDYIIQASNLEIGWLGLVEKTKANNYLIYDIIVPEQEVSGAETDITPETLAFVIAQLISEDKNPNHLRYWGHSHVNMAPYPSNQDEEEFQEFLDPSQISDFFIRGIY</sequence>
<reference evidence="1" key="1">
    <citation type="submission" date="2018-05" db="EMBL/GenBank/DDBJ databases">
        <authorList>
            <person name="Lanie J.A."/>
            <person name="Ng W.-L."/>
            <person name="Kazmierczak K.M."/>
            <person name="Andrzejewski T.M."/>
            <person name="Davidsen T.M."/>
            <person name="Wayne K.J."/>
            <person name="Tettelin H."/>
            <person name="Glass J.I."/>
            <person name="Rusch D."/>
            <person name="Podicherti R."/>
            <person name="Tsui H.-C.T."/>
            <person name="Winkler M.E."/>
        </authorList>
    </citation>
    <scope>NUCLEOTIDE SEQUENCE</scope>
</reference>
<accession>A0A382YSV5</accession>
<organism evidence="1">
    <name type="scientific">marine metagenome</name>
    <dbReference type="NCBI Taxonomy" id="408172"/>
    <lineage>
        <taxon>unclassified sequences</taxon>
        <taxon>metagenomes</taxon>
        <taxon>ecological metagenomes</taxon>
    </lineage>
</organism>